<dbReference type="Proteomes" id="UP000224203">
    <property type="component" value="Unassembled WGS sequence"/>
</dbReference>
<accession>A0A9X7CIX1</accession>
<dbReference type="SUPFAM" id="SSF47413">
    <property type="entry name" value="lambda repressor-like DNA-binding domains"/>
    <property type="match status" value="1"/>
</dbReference>
<dbReference type="CDD" id="cd00093">
    <property type="entry name" value="HTH_XRE"/>
    <property type="match status" value="1"/>
</dbReference>
<evidence type="ECO:0000313" key="3">
    <source>
        <dbReference type="Proteomes" id="UP000224203"/>
    </source>
</evidence>
<dbReference type="InterPro" id="IPR001387">
    <property type="entry name" value="Cro/C1-type_HTH"/>
</dbReference>
<dbReference type="EMBL" id="NULI01000168">
    <property type="protein sequence ID" value="PGS69042.1"/>
    <property type="molecule type" value="Genomic_DNA"/>
</dbReference>
<evidence type="ECO:0000313" key="2">
    <source>
        <dbReference type="EMBL" id="PGS69042.1"/>
    </source>
</evidence>
<dbReference type="AlphaFoldDB" id="A0A9X7CIX1"/>
<protein>
    <submittedName>
        <fullName evidence="2">Transcriptional regulator</fullName>
    </submittedName>
</protein>
<gene>
    <name evidence="2" type="ORF">COC69_26105</name>
</gene>
<dbReference type="InterPro" id="IPR010982">
    <property type="entry name" value="Lambda_DNA-bd_dom_sf"/>
</dbReference>
<feature type="domain" description="HTH cro/C1-type" evidence="1">
    <location>
        <begin position="9"/>
        <end position="56"/>
    </location>
</feature>
<dbReference type="RefSeq" id="WP_098783499.1">
    <property type="nucleotide sequence ID" value="NZ_NULI01000168.1"/>
</dbReference>
<sequence length="62" mass="7162">MDNTFGKKIKTWLILNDMQQKDLAGMLNISNAYLSDILLGKRKAEKVRQKIIKILDIQEVSE</sequence>
<proteinExistence type="predicted"/>
<dbReference type="Pfam" id="PF01381">
    <property type="entry name" value="HTH_3"/>
    <property type="match status" value="1"/>
</dbReference>
<name>A0A9X7CIX1_BACCE</name>
<evidence type="ECO:0000259" key="1">
    <source>
        <dbReference type="Pfam" id="PF01381"/>
    </source>
</evidence>
<organism evidence="2 3">
    <name type="scientific">Bacillus cereus</name>
    <dbReference type="NCBI Taxonomy" id="1396"/>
    <lineage>
        <taxon>Bacteria</taxon>
        <taxon>Bacillati</taxon>
        <taxon>Bacillota</taxon>
        <taxon>Bacilli</taxon>
        <taxon>Bacillales</taxon>
        <taxon>Bacillaceae</taxon>
        <taxon>Bacillus</taxon>
        <taxon>Bacillus cereus group</taxon>
    </lineage>
</organism>
<dbReference type="Gene3D" id="1.10.260.40">
    <property type="entry name" value="lambda repressor-like DNA-binding domains"/>
    <property type="match status" value="1"/>
</dbReference>
<reference evidence="2 3" key="1">
    <citation type="submission" date="2017-09" db="EMBL/GenBank/DDBJ databases">
        <title>Large-scale bioinformatics analysis of Bacillus genomes uncovers conserved roles of natural products in bacterial physiology.</title>
        <authorList>
            <consortium name="Agbiome Team Llc"/>
            <person name="Bleich R.M."/>
            <person name="Grubbs K.J."/>
            <person name="Santa Maria K.C."/>
            <person name="Allen S.E."/>
            <person name="Farag S."/>
            <person name="Shank E.A."/>
            <person name="Bowers A."/>
        </authorList>
    </citation>
    <scope>NUCLEOTIDE SEQUENCE [LARGE SCALE GENOMIC DNA]</scope>
    <source>
        <strain evidence="2 3">AFS041711</strain>
    </source>
</reference>
<comment type="caution">
    <text evidence="2">The sequence shown here is derived from an EMBL/GenBank/DDBJ whole genome shotgun (WGS) entry which is preliminary data.</text>
</comment>
<dbReference type="GO" id="GO:0003677">
    <property type="term" value="F:DNA binding"/>
    <property type="evidence" value="ECO:0007669"/>
    <property type="project" value="InterPro"/>
</dbReference>